<evidence type="ECO:0000256" key="2">
    <source>
        <dbReference type="ARBA" id="ARBA00022707"/>
    </source>
</evidence>
<dbReference type="GO" id="GO:0045121">
    <property type="term" value="C:membrane raft"/>
    <property type="evidence" value="ECO:0007669"/>
    <property type="project" value="InterPro"/>
</dbReference>
<dbReference type="GO" id="GO:0032008">
    <property type="term" value="P:positive regulation of TOR signaling"/>
    <property type="evidence" value="ECO:0007669"/>
    <property type="project" value="InterPro"/>
</dbReference>
<dbReference type="GO" id="GO:0071986">
    <property type="term" value="C:Ragulator complex"/>
    <property type="evidence" value="ECO:0007669"/>
    <property type="project" value="InterPro"/>
</dbReference>
<keyword evidence="6" id="KW-0175">Coiled coil</keyword>
<keyword evidence="4" id="KW-0564">Palmitate</keyword>
<accession>A0A1G4MKQ7</accession>
<keyword evidence="5" id="KW-0449">Lipoprotein</keyword>
<dbReference type="AlphaFoldDB" id="A0A1G4MKQ7"/>
<keyword evidence="8" id="KW-1185">Reference proteome</keyword>
<evidence type="ECO:0000313" key="7">
    <source>
        <dbReference type="EMBL" id="SCW04463.1"/>
    </source>
</evidence>
<dbReference type="OMA" id="CCKEREP"/>
<keyword evidence="3" id="KW-0472">Membrane</keyword>
<evidence type="ECO:0000256" key="5">
    <source>
        <dbReference type="ARBA" id="ARBA00023288"/>
    </source>
</evidence>
<dbReference type="GO" id="GO:0043410">
    <property type="term" value="P:positive regulation of MAPK cascade"/>
    <property type="evidence" value="ECO:0007669"/>
    <property type="project" value="InterPro"/>
</dbReference>
<gene>
    <name evidence="7" type="ORF">LAFE_0H14092G</name>
</gene>
<dbReference type="OrthoDB" id="4067878at2759"/>
<name>A0A1G4MKQ7_LACFM</name>
<sequence>MGVIFSCCNRNGSNETDPLLQGAQNGYNSSADNDYDAVQRQLEQEEQKLLAREQELTEIVNNTNDKLIDISMMSNSGIVVQSNDLDGLLDSDGREQDSNAATIKAEDNKLRILDPSKIKTSERIAVKKLSSMLFERLNSQLHIEPVQNLIVTL</sequence>
<dbReference type="Proteomes" id="UP000190831">
    <property type="component" value="Chromosome H"/>
</dbReference>
<keyword evidence="2" id="KW-0519">Myristate</keyword>
<evidence type="ECO:0000313" key="8">
    <source>
        <dbReference type="Proteomes" id="UP000190831"/>
    </source>
</evidence>
<protein>
    <submittedName>
        <fullName evidence="7">LAFE_0H14092g1_1</fullName>
    </submittedName>
</protein>
<dbReference type="Pfam" id="PF15454">
    <property type="entry name" value="LAMTOR"/>
    <property type="match status" value="1"/>
</dbReference>
<evidence type="ECO:0000256" key="4">
    <source>
        <dbReference type="ARBA" id="ARBA00023139"/>
    </source>
</evidence>
<dbReference type="STRING" id="4955.A0A1G4MKQ7"/>
<evidence type="ECO:0000256" key="6">
    <source>
        <dbReference type="SAM" id="Coils"/>
    </source>
</evidence>
<comment type="subcellular location">
    <subcellularLocation>
        <location evidence="1">Endomembrane system</location>
    </subcellularLocation>
</comment>
<dbReference type="GO" id="GO:0071230">
    <property type="term" value="P:cellular response to amino acid stimulus"/>
    <property type="evidence" value="ECO:0007669"/>
    <property type="project" value="InterPro"/>
</dbReference>
<reference evidence="7 8" key="1">
    <citation type="submission" date="2016-03" db="EMBL/GenBank/DDBJ databases">
        <authorList>
            <person name="Devillers H."/>
        </authorList>
    </citation>
    <scope>NUCLEOTIDE SEQUENCE [LARGE SCALE GENOMIC DNA]</scope>
    <source>
        <strain evidence="7">CBS 6772</strain>
    </source>
</reference>
<dbReference type="GO" id="GO:0031902">
    <property type="term" value="C:late endosome membrane"/>
    <property type="evidence" value="ECO:0007669"/>
    <property type="project" value="InterPro"/>
</dbReference>
<evidence type="ECO:0000256" key="3">
    <source>
        <dbReference type="ARBA" id="ARBA00023136"/>
    </source>
</evidence>
<dbReference type="GO" id="GO:0016197">
    <property type="term" value="P:endosomal transport"/>
    <property type="evidence" value="ECO:0007669"/>
    <property type="project" value="InterPro"/>
</dbReference>
<proteinExistence type="predicted"/>
<dbReference type="GO" id="GO:0001919">
    <property type="term" value="P:regulation of receptor recycling"/>
    <property type="evidence" value="ECO:0007669"/>
    <property type="project" value="InterPro"/>
</dbReference>
<dbReference type="SMART" id="SM01262">
    <property type="entry name" value="LAMTOR"/>
    <property type="match status" value="1"/>
</dbReference>
<evidence type="ECO:0000256" key="1">
    <source>
        <dbReference type="ARBA" id="ARBA00004308"/>
    </source>
</evidence>
<organism evidence="7 8">
    <name type="scientific">Lachancea fermentati</name>
    <name type="common">Zygosaccharomyces fermentati</name>
    <dbReference type="NCBI Taxonomy" id="4955"/>
    <lineage>
        <taxon>Eukaryota</taxon>
        <taxon>Fungi</taxon>
        <taxon>Dikarya</taxon>
        <taxon>Ascomycota</taxon>
        <taxon>Saccharomycotina</taxon>
        <taxon>Saccharomycetes</taxon>
        <taxon>Saccharomycetales</taxon>
        <taxon>Saccharomycetaceae</taxon>
        <taxon>Lachancea</taxon>
    </lineage>
</organism>
<dbReference type="InterPro" id="IPR028209">
    <property type="entry name" value="LAMTOR1/MEH1"/>
</dbReference>
<dbReference type="EMBL" id="LT598491">
    <property type="protein sequence ID" value="SCW04463.1"/>
    <property type="molecule type" value="Genomic_DNA"/>
</dbReference>
<feature type="coiled-coil region" evidence="6">
    <location>
        <begin position="28"/>
        <end position="62"/>
    </location>
</feature>